<feature type="transmembrane region" description="Helical" evidence="1">
    <location>
        <begin position="306"/>
        <end position="331"/>
    </location>
</feature>
<feature type="transmembrane region" description="Helical" evidence="1">
    <location>
        <begin position="409"/>
        <end position="427"/>
    </location>
</feature>
<dbReference type="EMBL" id="SKFG01000016">
    <property type="protein sequence ID" value="TCZ75882.1"/>
    <property type="molecule type" value="Genomic_DNA"/>
</dbReference>
<sequence length="435" mass="48421">MNTLAQSRISIKQLLAFFIPLGLSSTLVTISHVIINSTLARSPNPEFIIATYAIPLSLLALTERPAVLLRQTCSALVRDQVSFKAMSAISNYVLLGIMILSLAISYTPLGHAVFLYIFGVEDSMLNPILEVYRILIYVNIFSGLRCLYHGLIIYNMRTKMLTIGMIIRLIAMYLLSVYFIQTNQVTSGKVGAIIFLMGMMIECSIAVWEGRSLLHKQIPKKLPDHPVSTKRHIFKFYRPLLYSTLLAAMIGPGINAMLGKTSNISLAIAAYALASSVNFLVLSFFSYMHQIVLNFYNKDRKAVLRFALIICFIPAILSGLLGHSPIGPWFLSHVMGVNNELMRACIETIQVFMIYNLFFPFLDFSNGLIMLKGRTKVMVWSQSVNVLFTFLTLVICILLTPGWNGMIGALAQSLGVLGELSVILFALKLTADRPV</sequence>
<evidence type="ECO:0000256" key="1">
    <source>
        <dbReference type="SAM" id="Phobius"/>
    </source>
</evidence>
<dbReference type="OrthoDB" id="2768901at2"/>
<feature type="transmembrane region" description="Helical" evidence="1">
    <location>
        <begin position="264"/>
        <end position="285"/>
    </location>
</feature>
<comment type="caution">
    <text evidence="2">The sequence shown here is derived from an EMBL/GenBank/DDBJ whole genome shotgun (WGS) entry which is preliminary data.</text>
</comment>
<evidence type="ECO:0000313" key="3">
    <source>
        <dbReference type="Proteomes" id="UP000295418"/>
    </source>
</evidence>
<feature type="transmembrane region" description="Helical" evidence="1">
    <location>
        <begin position="351"/>
        <end position="371"/>
    </location>
</feature>
<gene>
    <name evidence="2" type="ORF">E0485_16035</name>
</gene>
<accession>A0A4V2WNL1</accession>
<organism evidence="2 3">
    <name type="scientific">Paenibacillus albiflavus</name>
    <dbReference type="NCBI Taxonomy" id="2545760"/>
    <lineage>
        <taxon>Bacteria</taxon>
        <taxon>Bacillati</taxon>
        <taxon>Bacillota</taxon>
        <taxon>Bacilli</taxon>
        <taxon>Bacillales</taxon>
        <taxon>Paenibacillaceae</taxon>
        <taxon>Paenibacillus</taxon>
    </lineage>
</organism>
<dbReference type="RefSeq" id="WP_132419071.1">
    <property type="nucleotide sequence ID" value="NZ_SKFG01000016.1"/>
</dbReference>
<feature type="transmembrane region" description="Helical" evidence="1">
    <location>
        <begin position="89"/>
        <end position="119"/>
    </location>
</feature>
<proteinExistence type="predicted"/>
<protein>
    <submittedName>
        <fullName evidence="2">Multi antimicrobial extrusion protein MatE</fullName>
    </submittedName>
</protein>
<keyword evidence="3" id="KW-1185">Reference proteome</keyword>
<keyword evidence="1" id="KW-0472">Membrane</keyword>
<feature type="transmembrane region" description="Helical" evidence="1">
    <location>
        <begin position="160"/>
        <end position="180"/>
    </location>
</feature>
<feature type="transmembrane region" description="Helical" evidence="1">
    <location>
        <begin position="14"/>
        <end position="35"/>
    </location>
</feature>
<dbReference type="AlphaFoldDB" id="A0A4V2WNL1"/>
<feature type="transmembrane region" description="Helical" evidence="1">
    <location>
        <begin position="192"/>
        <end position="210"/>
    </location>
</feature>
<evidence type="ECO:0000313" key="2">
    <source>
        <dbReference type="EMBL" id="TCZ75882.1"/>
    </source>
</evidence>
<feature type="transmembrane region" description="Helical" evidence="1">
    <location>
        <begin position="131"/>
        <end position="148"/>
    </location>
</feature>
<name>A0A4V2WNL1_9BACL</name>
<reference evidence="2 3" key="1">
    <citation type="submission" date="2019-03" db="EMBL/GenBank/DDBJ databases">
        <authorList>
            <person name="Kim M.K.M."/>
        </authorList>
    </citation>
    <scope>NUCLEOTIDE SEQUENCE [LARGE SCALE GENOMIC DNA]</scope>
    <source>
        <strain evidence="2 3">18JY21-1</strain>
    </source>
</reference>
<feature type="transmembrane region" description="Helical" evidence="1">
    <location>
        <begin position="383"/>
        <end position="403"/>
    </location>
</feature>
<keyword evidence="1" id="KW-0812">Transmembrane</keyword>
<feature type="transmembrane region" description="Helical" evidence="1">
    <location>
        <begin position="47"/>
        <end position="69"/>
    </location>
</feature>
<dbReference type="Proteomes" id="UP000295418">
    <property type="component" value="Unassembled WGS sequence"/>
</dbReference>
<keyword evidence="1" id="KW-1133">Transmembrane helix</keyword>
<feature type="transmembrane region" description="Helical" evidence="1">
    <location>
        <begin position="240"/>
        <end position="258"/>
    </location>
</feature>